<evidence type="ECO:0000313" key="1">
    <source>
        <dbReference type="EMBL" id="KAI9905270.1"/>
    </source>
</evidence>
<gene>
    <name evidence="1" type="ORF">PsorP6_013991</name>
</gene>
<proteinExistence type="predicted"/>
<comment type="caution">
    <text evidence="1">The sequence shown here is derived from an EMBL/GenBank/DDBJ whole genome shotgun (WGS) entry which is preliminary data.</text>
</comment>
<accession>A0ACC0VH74</accession>
<evidence type="ECO:0000313" key="2">
    <source>
        <dbReference type="Proteomes" id="UP001163321"/>
    </source>
</evidence>
<sequence>MKVPVCIYAFDLLLLNGQSFLSTPLVRRRQKLREIFNLHCGKFEFATSIDLENAVDEKDNSEAMEEAVDKVRSFLEEAVRENCEGLIVKTLEKEATYEPANRRTIG</sequence>
<dbReference type="EMBL" id="CM047588">
    <property type="protein sequence ID" value="KAI9905270.1"/>
    <property type="molecule type" value="Genomic_DNA"/>
</dbReference>
<reference evidence="1 2" key="1">
    <citation type="journal article" date="2022" name="bioRxiv">
        <title>The genome of the oomycete Peronosclerospora sorghi, a cosmopolitan pathogen of maize and sorghum, is inflated with dispersed pseudogenes.</title>
        <authorList>
            <person name="Fletcher K."/>
            <person name="Martin F."/>
            <person name="Isakeit T."/>
            <person name="Cavanaugh K."/>
            <person name="Magill C."/>
            <person name="Michelmore R."/>
        </authorList>
    </citation>
    <scope>NUCLEOTIDE SEQUENCE [LARGE SCALE GENOMIC DNA]</scope>
    <source>
        <strain evidence="1">P6</strain>
    </source>
</reference>
<keyword evidence="2" id="KW-1185">Reference proteome</keyword>
<name>A0ACC0VH74_9STRA</name>
<dbReference type="Proteomes" id="UP001163321">
    <property type="component" value="Chromosome 9"/>
</dbReference>
<organism evidence="1 2">
    <name type="scientific">Peronosclerospora sorghi</name>
    <dbReference type="NCBI Taxonomy" id="230839"/>
    <lineage>
        <taxon>Eukaryota</taxon>
        <taxon>Sar</taxon>
        <taxon>Stramenopiles</taxon>
        <taxon>Oomycota</taxon>
        <taxon>Peronosporomycetes</taxon>
        <taxon>Peronosporales</taxon>
        <taxon>Peronosporaceae</taxon>
        <taxon>Peronosclerospora</taxon>
    </lineage>
</organism>
<protein>
    <submittedName>
        <fullName evidence="1">Uncharacterized protein</fullName>
    </submittedName>
</protein>